<dbReference type="AlphaFoldDB" id="A0A8J5QS76"/>
<dbReference type="PANTHER" id="PTHR31635">
    <property type="entry name" value="REVERSE TRANSCRIPTASE DOMAIN-CONTAINING PROTEIN-RELATED"/>
    <property type="match status" value="1"/>
</dbReference>
<reference evidence="2 3" key="1">
    <citation type="journal article" date="2021" name="DNA Res.">
        <title>Genome analysis of Candida subhashii reveals its hybrid nature and dual mitochondrial genome conformations.</title>
        <authorList>
            <person name="Mixao V."/>
            <person name="Hegedusova E."/>
            <person name="Saus E."/>
            <person name="Pryszcz L.P."/>
            <person name="Cillingova A."/>
            <person name="Nosek J."/>
            <person name="Gabaldon T."/>
        </authorList>
    </citation>
    <scope>NUCLEOTIDE SEQUENCE [LARGE SCALE GENOMIC DNA]</scope>
    <source>
        <strain evidence="2 3">CBS 10753</strain>
    </source>
</reference>
<dbReference type="EMBL" id="JAGSYN010000049">
    <property type="protein sequence ID" value="KAG7665483.1"/>
    <property type="molecule type" value="Genomic_DNA"/>
</dbReference>
<protein>
    <recommendedName>
        <fullName evidence="1">Reverse transcriptase domain-containing protein</fullName>
    </recommendedName>
</protein>
<dbReference type="PANTHER" id="PTHR31635:SF196">
    <property type="entry name" value="REVERSE TRANSCRIPTASE DOMAIN-CONTAINING PROTEIN-RELATED"/>
    <property type="match status" value="1"/>
</dbReference>
<evidence type="ECO:0000313" key="2">
    <source>
        <dbReference type="EMBL" id="KAG7665483.1"/>
    </source>
</evidence>
<keyword evidence="3" id="KW-1185">Reference proteome</keyword>
<dbReference type="Pfam" id="PF00078">
    <property type="entry name" value="RVT_1"/>
    <property type="match status" value="1"/>
</dbReference>
<organism evidence="2 3">
    <name type="scientific">[Candida] subhashii</name>
    <dbReference type="NCBI Taxonomy" id="561895"/>
    <lineage>
        <taxon>Eukaryota</taxon>
        <taxon>Fungi</taxon>
        <taxon>Dikarya</taxon>
        <taxon>Ascomycota</taxon>
        <taxon>Saccharomycotina</taxon>
        <taxon>Pichiomycetes</taxon>
        <taxon>Debaryomycetaceae</taxon>
        <taxon>Spathaspora</taxon>
    </lineage>
</organism>
<dbReference type="RefSeq" id="XP_049265715.1">
    <property type="nucleotide sequence ID" value="XM_049410607.1"/>
</dbReference>
<dbReference type="GeneID" id="73467686"/>
<name>A0A8J5QS76_9ASCO</name>
<sequence length="991" mass="116574">MNEKIDTQLNHATIIQPTAIQIKATMQDIIDHTNIIDAYRHIEPDQINYTNHHYKSNRRIDRIYISQHLHHRLHSFQIHRKILQSTHDGTSITITPIADLAIQIGPKPFVYNDELLQLPIPNTFLNSIISRNLDEFILRGINYGISMNKLQYKLHRTQSPLSLRLQINETTNQIYKTLNNEFKGHIHTKQYISHMSNEDNTITTTTTHKMLDIAYDYFKKLYNQPLTHFSPEYIDQFLENFPITLDTDDQLELERPIEADEIYQALQRIDNKKSPGPDGLTVNFYKTHWGSIGHFIEKEINDIMNTGILPYHLREVLIRIIPKTKKKTDTIDNFRPIALTNILTRVISNVINCRFTKHHDKLVQSPQRGFMNERQIDENLMEFYNIIDLTLKYPSPNLQLLMLDLNKAFDRIDHMYIKKLLIHIGIGPKMRRLILSTVTQLKASIKINNFNSPSFQINIGILQGLSFSPVLFNICLEPFLHKISQVTQGYYLEFHHRTKIQIKYQAFADDINIYMNNLEEQQNIATEIKKFERATNSLISREKTTIYYYDTYAPRRILPYQQSDIHDSELTYLGIPIQGTNWPKFLNYLNYYISKSLVREWPISYSTTAINSYIYSKIYYREFHDPMPLDALESFRKKIDRKFYGIRWSTLTNRPELGGYGLLELSHQLKGRKAALIYKILTAKEPSPTTLLWRIKIHQATCDILTTELTSLSSELHQIIPWYDILLGLRIPTQTPHAREFYGYFIHHDSFTRAEKSILSAWFELTYPLHPSTQTNILPVNDEQLANILHQTPSEEKINFLIKDINDEQLTGSNFLSISTKTILKKNEIEADPRLSYQFHLTTHDWQQYWFNQKRLKHKYPGKLEELHRIHLGHRSHLGSTASTHPIPHYPNRHLRHCLLCLNTTIITPDLHHIYQDCPVTSELWTTYSSGNYTLEAIIGQHHHPDHTYLIIDRFFQIITKLWFRPRYSKSELRPVTEAQLILLSRSFTQM</sequence>
<dbReference type="InterPro" id="IPR000477">
    <property type="entry name" value="RT_dom"/>
</dbReference>
<dbReference type="CDD" id="cd01650">
    <property type="entry name" value="RT_nLTR_like"/>
    <property type="match status" value="1"/>
</dbReference>
<proteinExistence type="predicted"/>
<evidence type="ECO:0000259" key="1">
    <source>
        <dbReference type="PROSITE" id="PS50878"/>
    </source>
</evidence>
<feature type="domain" description="Reverse transcriptase" evidence="1">
    <location>
        <begin position="302"/>
        <end position="577"/>
    </location>
</feature>
<dbReference type="PROSITE" id="PS50878">
    <property type="entry name" value="RT_POL"/>
    <property type="match status" value="1"/>
</dbReference>
<accession>A0A8J5QS76</accession>
<gene>
    <name evidence="2" type="ORF">J8A68_000885</name>
</gene>
<dbReference type="Proteomes" id="UP000694255">
    <property type="component" value="Unassembled WGS sequence"/>
</dbReference>
<dbReference type="OrthoDB" id="4097129at2759"/>
<comment type="caution">
    <text evidence="2">The sequence shown here is derived from an EMBL/GenBank/DDBJ whole genome shotgun (WGS) entry which is preliminary data.</text>
</comment>
<evidence type="ECO:0000313" key="3">
    <source>
        <dbReference type="Proteomes" id="UP000694255"/>
    </source>
</evidence>